<proteinExistence type="predicted"/>
<protein>
    <submittedName>
        <fullName evidence="1">Uncharacterized protein</fullName>
    </submittedName>
</protein>
<gene>
    <name evidence="1" type="ORF">OKA104_LOCUS52882</name>
</gene>
<reference evidence="1" key="1">
    <citation type="submission" date="2021-02" db="EMBL/GenBank/DDBJ databases">
        <authorList>
            <person name="Nowell W R."/>
        </authorList>
    </citation>
    <scope>NUCLEOTIDE SEQUENCE</scope>
</reference>
<dbReference type="AlphaFoldDB" id="A0A820QW38"/>
<evidence type="ECO:0000313" key="1">
    <source>
        <dbReference type="EMBL" id="CAF4427438.1"/>
    </source>
</evidence>
<name>A0A820QW38_9BILA</name>
<evidence type="ECO:0000313" key="2">
    <source>
        <dbReference type="Proteomes" id="UP000663881"/>
    </source>
</evidence>
<dbReference type="Proteomes" id="UP000663881">
    <property type="component" value="Unassembled WGS sequence"/>
</dbReference>
<comment type="caution">
    <text evidence="1">The sequence shown here is derived from an EMBL/GenBank/DDBJ whole genome shotgun (WGS) entry which is preliminary data.</text>
</comment>
<dbReference type="EMBL" id="CAJOAY010031681">
    <property type="protein sequence ID" value="CAF4427438.1"/>
    <property type="molecule type" value="Genomic_DNA"/>
</dbReference>
<organism evidence="1 2">
    <name type="scientific">Adineta steineri</name>
    <dbReference type="NCBI Taxonomy" id="433720"/>
    <lineage>
        <taxon>Eukaryota</taxon>
        <taxon>Metazoa</taxon>
        <taxon>Spiralia</taxon>
        <taxon>Gnathifera</taxon>
        <taxon>Rotifera</taxon>
        <taxon>Eurotatoria</taxon>
        <taxon>Bdelloidea</taxon>
        <taxon>Adinetida</taxon>
        <taxon>Adinetidae</taxon>
        <taxon>Adineta</taxon>
    </lineage>
</organism>
<accession>A0A820QW38</accession>
<sequence length="98" mass="12024">MHSELKHKQYHHGHRQIWKNIKDLLKSCFGFRSNNNRLFNKDGSLIDKNYLQTNISNQKQSYKQRQQTWPYLLNIYSPTMTNYDKKIYQNQAQIRYNK</sequence>